<organism evidence="1">
    <name type="scientific">Guillardia theta (strain CCMP2712)</name>
    <name type="common">Cryptophyte</name>
    <dbReference type="NCBI Taxonomy" id="905079"/>
    <lineage>
        <taxon>Eukaryota</taxon>
        <taxon>Cryptophyceae</taxon>
        <taxon>Pyrenomonadales</taxon>
        <taxon>Geminigeraceae</taxon>
        <taxon>Guillardia</taxon>
    </lineage>
</organism>
<reference evidence="1 3" key="1">
    <citation type="journal article" date="2012" name="Nature">
        <title>Algal genomes reveal evolutionary mosaicism and the fate of nucleomorphs.</title>
        <authorList>
            <consortium name="DOE Joint Genome Institute"/>
            <person name="Curtis B.A."/>
            <person name="Tanifuji G."/>
            <person name="Burki F."/>
            <person name="Gruber A."/>
            <person name="Irimia M."/>
            <person name="Maruyama S."/>
            <person name="Arias M.C."/>
            <person name="Ball S.G."/>
            <person name="Gile G.H."/>
            <person name="Hirakawa Y."/>
            <person name="Hopkins J.F."/>
            <person name="Kuo A."/>
            <person name="Rensing S.A."/>
            <person name="Schmutz J."/>
            <person name="Symeonidi A."/>
            <person name="Elias M."/>
            <person name="Eveleigh R.J."/>
            <person name="Herman E.K."/>
            <person name="Klute M.J."/>
            <person name="Nakayama T."/>
            <person name="Obornik M."/>
            <person name="Reyes-Prieto A."/>
            <person name="Armbrust E.V."/>
            <person name="Aves S.J."/>
            <person name="Beiko R.G."/>
            <person name="Coutinho P."/>
            <person name="Dacks J.B."/>
            <person name="Durnford D.G."/>
            <person name="Fast N.M."/>
            <person name="Green B.R."/>
            <person name="Grisdale C.J."/>
            <person name="Hempel F."/>
            <person name="Henrissat B."/>
            <person name="Hoppner M.P."/>
            <person name="Ishida K."/>
            <person name="Kim E."/>
            <person name="Koreny L."/>
            <person name="Kroth P.G."/>
            <person name="Liu Y."/>
            <person name="Malik S.B."/>
            <person name="Maier U.G."/>
            <person name="McRose D."/>
            <person name="Mock T."/>
            <person name="Neilson J.A."/>
            <person name="Onodera N.T."/>
            <person name="Poole A.M."/>
            <person name="Pritham E.J."/>
            <person name="Richards T.A."/>
            <person name="Rocap G."/>
            <person name="Roy S.W."/>
            <person name="Sarai C."/>
            <person name="Schaack S."/>
            <person name="Shirato S."/>
            <person name="Slamovits C.H."/>
            <person name="Spencer D.F."/>
            <person name="Suzuki S."/>
            <person name="Worden A.Z."/>
            <person name="Zauner S."/>
            <person name="Barry K."/>
            <person name="Bell C."/>
            <person name="Bharti A.K."/>
            <person name="Crow J.A."/>
            <person name="Grimwood J."/>
            <person name="Kramer R."/>
            <person name="Lindquist E."/>
            <person name="Lucas S."/>
            <person name="Salamov A."/>
            <person name="McFadden G.I."/>
            <person name="Lane C.E."/>
            <person name="Keeling P.J."/>
            <person name="Gray M.W."/>
            <person name="Grigoriev I.V."/>
            <person name="Archibald J.M."/>
        </authorList>
    </citation>
    <scope>NUCLEOTIDE SEQUENCE</scope>
    <source>
        <strain evidence="1 3">CCMP2712</strain>
    </source>
</reference>
<proteinExistence type="predicted"/>
<dbReference type="KEGG" id="gtt:GUITHDRAFT_48159"/>
<dbReference type="OrthoDB" id="413746at2759"/>
<dbReference type="EMBL" id="JH993107">
    <property type="protein sequence ID" value="EKX34551.1"/>
    <property type="molecule type" value="Genomic_DNA"/>
</dbReference>
<dbReference type="RefSeq" id="XP_005821531.1">
    <property type="nucleotide sequence ID" value="XM_005821474.1"/>
</dbReference>
<reference evidence="2" key="3">
    <citation type="submission" date="2016-03" db="UniProtKB">
        <authorList>
            <consortium name="EnsemblProtists"/>
        </authorList>
    </citation>
    <scope>IDENTIFICATION</scope>
</reference>
<gene>
    <name evidence="1" type="ORF">GUITHDRAFT_48159</name>
</gene>
<name>L1IE52_GUITC</name>
<sequence length="211" mass="23569">VTVLPVNRVSLDPATLGKYHPSTTRWVLMQSFLKRVGHNFNKVLLADVRDTGFQSDPFSIVSEAGLWTFSESVNIMGDDWNTGWIRSCFGQGKVDELASKEIICSGISLGTTMHVQSYLDAMAKEINGPNFAACERNGVDQGIHNVLVHQGSLPGLHVLDQYNGPVAHLQSKVGMSFNNDVVINSRNERAVIVHQYDRDVFVMRKFFRQFV</sequence>
<accession>L1IE52</accession>
<protein>
    <submittedName>
        <fullName evidence="1 2">Uncharacterized protein</fullName>
    </submittedName>
</protein>
<dbReference type="PaxDb" id="55529-EKX34551"/>
<feature type="non-terminal residue" evidence="1">
    <location>
        <position position="211"/>
    </location>
</feature>
<keyword evidence="3" id="KW-1185">Reference proteome</keyword>
<dbReference type="EnsemblProtists" id="EKX34551">
    <property type="protein sequence ID" value="EKX34551"/>
    <property type="gene ID" value="GUITHDRAFT_48159"/>
</dbReference>
<dbReference type="eggNOG" id="ENOG502S6N3">
    <property type="taxonomic scope" value="Eukaryota"/>
</dbReference>
<evidence type="ECO:0000313" key="2">
    <source>
        <dbReference type="EnsemblProtists" id="EKX34551"/>
    </source>
</evidence>
<dbReference type="HOGENOM" id="CLU_1340646_0_0_1"/>
<reference evidence="3" key="2">
    <citation type="submission" date="2012-11" db="EMBL/GenBank/DDBJ databases">
        <authorList>
            <person name="Kuo A."/>
            <person name="Curtis B.A."/>
            <person name="Tanifuji G."/>
            <person name="Burki F."/>
            <person name="Gruber A."/>
            <person name="Irimia M."/>
            <person name="Maruyama S."/>
            <person name="Arias M.C."/>
            <person name="Ball S.G."/>
            <person name="Gile G.H."/>
            <person name="Hirakawa Y."/>
            <person name="Hopkins J.F."/>
            <person name="Rensing S.A."/>
            <person name="Schmutz J."/>
            <person name="Symeonidi A."/>
            <person name="Elias M."/>
            <person name="Eveleigh R.J."/>
            <person name="Herman E.K."/>
            <person name="Klute M.J."/>
            <person name="Nakayama T."/>
            <person name="Obornik M."/>
            <person name="Reyes-Prieto A."/>
            <person name="Armbrust E.V."/>
            <person name="Aves S.J."/>
            <person name="Beiko R.G."/>
            <person name="Coutinho P."/>
            <person name="Dacks J.B."/>
            <person name="Durnford D.G."/>
            <person name="Fast N.M."/>
            <person name="Green B.R."/>
            <person name="Grisdale C."/>
            <person name="Hempe F."/>
            <person name="Henrissat B."/>
            <person name="Hoppner M.P."/>
            <person name="Ishida K.-I."/>
            <person name="Kim E."/>
            <person name="Koreny L."/>
            <person name="Kroth P.G."/>
            <person name="Liu Y."/>
            <person name="Malik S.-B."/>
            <person name="Maier U.G."/>
            <person name="McRose D."/>
            <person name="Mock T."/>
            <person name="Neilson J.A."/>
            <person name="Onodera N.T."/>
            <person name="Poole A.M."/>
            <person name="Pritham E.J."/>
            <person name="Richards T.A."/>
            <person name="Rocap G."/>
            <person name="Roy S.W."/>
            <person name="Sarai C."/>
            <person name="Schaack S."/>
            <person name="Shirato S."/>
            <person name="Slamovits C.H."/>
            <person name="Spencer D.F."/>
            <person name="Suzuki S."/>
            <person name="Worden A.Z."/>
            <person name="Zauner S."/>
            <person name="Barry K."/>
            <person name="Bell C."/>
            <person name="Bharti A.K."/>
            <person name="Crow J.A."/>
            <person name="Grimwood J."/>
            <person name="Kramer R."/>
            <person name="Lindquist E."/>
            <person name="Lucas S."/>
            <person name="Salamov A."/>
            <person name="McFadden G.I."/>
            <person name="Lane C.E."/>
            <person name="Keeling P.J."/>
            <person name="Gray M.W."/>
            <person name="Grigoriev I.V."/>
            <person name="Archibald J.M."/>
        </authorList>
    </citation>
    <scope>NUCLEOTIDE SEQUENCE</scope>
    <source>
        <strain evidence="3">CCMP2712</strain>
    </source>
</reference>
<dbReference type="Proteomes" id="UP000011087">
    <property type="component" value="Unassembled WGS sequence"/>
</dbReference>
<dbReference type="OMA" id="SARWIMI"/>
<evidence type="ECO:0000313" key="1">
    <source>
        <dbReference type="EMBL" id="EKX34551.1"/>
    </source>
</evidence>
<feature type="non-terminal residue" evidence="1">
    <location>
        <position position="1"/>
    </location>
</feature>
<dbReference type="AlphaFoldDB" id="L1IE52"/>
<evidence type="ECO:0000313" key="3">
    <source>
        <dbReference type="Proteomes" id="UP000011087"/>
    </source>
</evidence>
<dbReference type="GeneID" id="17291299"/>